<reference evidence="1" key="1">
    <citation type="journal article" date="2021" name="New Phytol.">
        <title>Evolutionary innovations through gain and loss of genes in the ectomycorrhizal Boletales.</title>
        <authorList>
            <person name="Wu G."/>
            <person name="Miyauchi S."/>
            <person name="Morin E."/>
            <person name="Kuo A."/>
            <person name="Drula E."/>
            <person name="Varga T."/>
            <person name="Kohler A."/>
            <person name="Feng B."/>
            <person name="Cao Y."/>
            <person name="Lipzen A."/>
            <person name="Daum C."/>
            <person name="Hundley H."/>
            <person name="Pangilinan J."/>
            <person name="Johnson J."/>
            <person name="Barry K."/>
            <person name="LaButti K."/>
            <person name="Ng V."/>
            <person name="Ahrendt S."/>
            <person name="Min B."/>
            <person name="Choi I.G."/>
            <person name="Park H."/>
            <person name="Plett J.M."/>
            <person name="Magnuson J."/>
            <person name="Spatafora J.W."/>
            <person name="Nagy L.G."/>
            <person name="Henrissat B."/>
            <person name="Grigoriev I.V."/>
            <person name="Yang Z.L."/>
            <person name="Xu J."/>
            <person name="Martin F.M."/>
        </authorList>
    </citation>
    <scope>NUCLEOTIDE SEQUENCE</scope>
    <source>
        <strain evidence="1">ATCC 28755</strain>
    </source>
</reference>
<keyword evidence="2" id="KW-1185">Reference proteome</keyword>
<sequence>MDSPPHVPYQAYRSKRHSRTVSSLPLAPNVSPPPLSRPASVVSNVSIPIPNGPTFASHQEYYDTEKLASEFTNVVSLVTENAPRIKPTVDVNPVRDLPTPLMTNGSTPESSPPEVSPTSTKVASPPPTHEPLQDTPPAPSLPNGNANGKNKAVDLEPPAASASQSSSQSTGKSRKTTTFRRIPATRSPLPSSPLRPPGTLPKTQTQKPAQSQPPIQSQPSPHSRTSSASSSIRQFDVPRPPPVHHRVTSLTSVHSTIDEDKPFVAPAPIHPPPRGSSMLAPPPPPPKTSSPAMTSAQSSLAPSPVSQNLSPSPSPSTSRAASTSGNTFTPTPPPSTRSAAPYRPGFQPRGLYRPRTDDFFAARRAKVDEGRVERTKLERRFEKLINLHFPEEGREETKRPVEQRRSSSIFELDFRNLSSLDAGELWKGVVQSQALQGAKGDLRAAEQRITPWQEDGAVPKCPLCTASFHPLTNRKHHCRLCGKIMCSLPIKHPQRPQPCSILFVVDAKTRRIEEVGEGVDYGVRKRRGSVDSRKGKEKGKDEEEEEKFLKGVRICRDCQPILAREQYYQEVAHAPPFIRFYEAFIDVEKEIEDSLPQFQELLLTLSNDDQPTKEASAARKRLLDAFAQYDALAKRICKIPCAKGGSQDRVQNAILTRANLFLQKHMFPLQSLPKPKKHNKSSSSSSPSPSAGPAQIDPDSALAHALQPLLEQEALLESFVEEAMTRRKFEDAKTLKTNLGEIRGEIERVMGNVGGMGGR</sequence>
<name>A0ACB8A509_9AGAM</name>
<evidence type="ECO:0000313" key="1">
    <source>
        <dbReference type="EMBL" id="KAH7908589.1"/>
    </source>
</evidence>
<comment type="caution">
    <text evidence="1">The sequence shown here is derived from an EMBL/GenBank/DDBJ whole genome shotgun (WGS) entry which is preliminary data.</text>
</comment>
<gene>
    <name evidence="1" type="ORF">BJ138DRAFT_1205077</name>
</gene>
<accession>A0ACB8A509</accession>
<organism evidence="1 2">
    <name type="scientific">Hygrophoropsis aurantiaca</name>
    <dbReference type="NCBI Taxonomy" id="72124"/>
    <lineage>
        <taxon>Eukaryota</taxon>
        <taxon>Fungi</taxon>
        <taxon>Dikarya</taxon>
        <taxon>Basidiomycota</taxon>
        <taxon>Agaricomycotina</taxon>
        <taxon>Agaricomycetes</taxon>
        <taxon>Agaricomycetidae</taxon>
        <taxon>Boletales</taxon>
        <taxon>Coniophorineae</taxon>
        <taxon>Hygrophoropsidaceae</taxon>
        <taxon>Hygrophoropsis</taxon>
    </lineage>
</organism>
<evidence type="ECO:0000313" key="2">
    <source>
        <dbReference type="Proteomes" id="UP000790377"/>
    </source>
</evidence>
<proteinExistence type="predicted"/>
<protein>
    <submittedName>
        <fullName evidence="1">FYVE zinc finger-domain-containing protein</fullName>
    </submittedName>
</protein>
<dbReference type="EMBL" id="MU267812">
    <property type="protein sequence ID" value="KAH7908589.1"/>
    <property type="molecule type" value="Genomic_DNA"/>
</dbReference>
<dbReference type="Proteomes" id="UP000790377">
    <property type="component" value="Unassembled WGS sequence"/>
</dbReference>